<dbReference type="InterPro" id="IPR022343">
    <property type="entry name" value="GCR1-cAMP_receptor"/>
</dbReference>
<dbReference type="InParanoid" id="A7T7B0"/>
<dbReference type="KEGG" id="nve:5498548"/>
<accession>A7T7B0</accession>
<feature type="transmembrane region" description="Helical" evidence="5">
    <location>
        <begin position="40"/>
        <end position="58"/>
    </location>
</feature>
<evidence type="ECO:0000256" key="3">
    <source>
        <dbReference type="ARBA" id="ARBA00022989"/>
    </source>
</evidence>
<evidence type="ECO:0000259" key="6">
    <source>
        <dbReference type="PROSITE" id="PS50261"/>
    </source>
</evidence>
<evidence type="ECO:0000256" key="2">
    <source>
        <dbReference type="ARBA" id="ARBA00022692"/>
    </source>
</evidence>
<reference evidence="7 8" key="1">
    <citation type="journal article" date="2007" name="Science">
        <title>Sea anemone genome reveals ancestral eumetazoan gene repertoire and genomic organization.</title>
        <authorList>
            <person name="Putnam N.H."/>
            <person name="Srivastava M."/>
            <person name="Hellsten U."/>
            <person name="Dirks B."/>
            <person name="Chapman J."/>
            <person name="Salamov A."/>
            <person name="Terry A."/>
            <person name="Shapiro H."/>
            <person name="Lindquist E."/>
            <person name="Kapitonov V.V."/>
            <person name="Jurka J."/>
            <person name="Genikhovich G."/>
            <person name="Grigoriev I.V."/>
            <person name="Lucas S.M."/>
            <person name="Steele R.E."/>
            <person name="Finnerty J.R."/>
            <person name="Technau U."/>
            <person name="Martindale M.Q."/>
            <person name="Rokhsar D.S."/>
        </authorList>
    </citation>
    <scope>NUCLEOTIDE SEQUENCE [LARGE SCALE GENOMIC DNA]</scope>
    <source>
        <strain evidence="8">CH2 X CH6</strain>
    </source>
</reference>
<feature type="transmembrane region" description="Helical" evidence="5">
    <location>
        <begin position="6"/>
        <end position="28"/>
    </location>
</feature>
<dbReference type="GO" id="GO:0004930">
    <property type="term" value="F:G protein-coupled receptor activity"/>
    <property type="evidence" value="ECO:0007669"/>
    <property type="project" value="InterPro"/>
</dbReference>
<organism evidence="7 8">
    <name type="scientific">Nematostella vectensis</name>
    <name type="common">Starlet sea anemone</name>
    <dbReference type="NCBI Taxonomy" id="45351"/>
    <lineage>
        <taxon>Eukaryota</taxon>
        <taxon>Metazoa</taxon>
        <taxon>Cnidaria</taxon>
        <taxon>Anthozoa</taxon>
        <taxon>Hexacorallia</taxon>
        <taxon>Actiniaria</taxon>
        <taxon>Edwardsiidae</taxon>
        <taxon>Nematostella</taxon>
    </lineage>
</organism>
<dbReference type="InterPro" id="IPR000832">
    <property type="entry name" value="GPCR_2_secretin-like"/>
</dbReference>
<dbReference type="PROSITE" id="PS50261">
    <property type="entry name" value="G_PROTEIN_RECEP_F2_4"/>
    <property type="match status" value="1"/>
</dbReference>
<dbReference type="OMA" id="CMSLSVI"/>
<keyword evidence="4 5" id="KW-0472">Membrane</keyword>
<dbReference type="PhylomeDB" id="A7T7B0"/>
<evidence type="ECO:0000256" key="5">
    <source>
        <dbReference type="SAM" id="Phobius"/>
    </source>
</evidence>
<keyword evidence="8" id="KW-1185">Reference proteome</keyword>
<dbReference type="HOGENOM" id="CLU_2504304_0_0_1"/>
<gene>
    <name evidence="7" type="ORF">NEMVEDRAFT_v1g6437</name>
</gene>
<feature type="non-terminal residue" evidence="7">
    <location>
        <position position="1"/>
    </location>
</feature>
<dbReference type="Proteomes" id="UP000001593">
    <property type="component" value="Unassembled WGS sequence"/>
</dbReference>
<dbReference type="PRINTS" id="PR02001">
    <property type="entry name" value="GCR1CAMPR"/>
</dbReference>
<dbReference type="InterPro" id="IPR053231">
    <property type="entry name" value="GPCR_LN-TM7"/>
</dbReference>
<evidence type="ECO:0000256" key="1">
    <source>
        <dbReference type="ARBA" id="ARBA00004141"/>
    </source>
</evidence>
<comment type="subcellular location">
    <subcellularLocation>
        <location evidence="1">Membrane</location>
        <topology evidence="1">Multi-pass membrane protein</topology>
    </subcellularLocation>
</comment>
<dbReference type="STRING" id="45351.A7T7B0"/>
<name>A7T7B0_NEMVE</name>
<evidence type="ECO:0000313" key="7">
    <source>
        <dbReference type="EMBL" id="EDO28142.1"/>
    </source>
</evidence>
<keyword evidence="2 5" id="KW-0812">Transmembrane</keyword>
<dbReference type="InterPro" id="IPR017981">
    <property type="entry name" value="GPCR_2-like_7TM"/>
</dbReference>
<dbReference type="GO" id="GO:0016020">
    <property type="term" value="C:membrane"/>
    <property type="evidence" value="ECO:0007669"/>
    <property type="project" value="UniProtKB-SubCell"/>
</dbReference>
<protein>
    <recommendedName>
        <fullName evidence="6">G-protein coupled receptors family 2 profile 2 domain-containing protein</fullName>
    </recommendedName>
</protein>
<dbReference type="GO" id="GO:0007166">
    <property type="term" value="P:cell surface receptor signaling pathway"/>
    <property type="evidence" value="ECO:0007669"/>
    <property type="project" value="InterPro"/>
</dbReference>
<feature type="domain" description="G-protein coupled receptors family 2 profile 2" evidence="6">
    <location>
        <begin position="6"/>
        <end position="86"/>
    </location>
</feature>
<dbReference type="Pfam" id="PF00002">
    <property type="entry name" value="7tm_2"/>
    <property type="match status" value="1"/>
</dbReference>
<dbReference type="EMBL" id="DS471974">
    <property type="protein sequence ID" value="EDO28142.1"/>
    <property type="molecule type" value="Genomic_DNA"/>
</dbReference>
<sequence length="86" mass="9715">IDDVALRYLTAVCMSLSVISMSFLLLTYRLFKELRTIPGINMMNLAASLLMAQLLWLVSGAFTLGPVFCTITACFLHYLFLVSFLW</sequence>
<evidence type="ECO:0000256" key="4">
    <source>
        <dbReference type="ARBA" id="ARBA00023136"/>
    </source>
</evidence>
<dbReference type="Gene3D" id="1.20.1070.10">
    <property type="entry name" value="Rhodopsin 7-helix transmembrane proteins"/>
    <property type="match status" value="1"/>
</dbReference>
<dbReference type="AlphaFoldDB" id="A7T7B0"/>
<feature type="transmembrane region" description="Helical" evidence="5">
    <location>
        <begin position="64"/>
        <end position="85"/>
    </location>
</feature>
<keyword evidence="3 5" id="KW-1133">Transmembrane helix</keyword>
<dbReference type="PANTHER" id="PTHR45902">
    <property type="entry name" value="LATROPHILIN RECEPTOR-LIKE PROTEIN A"/>
    <property type="match status" value="1"/>
</dbReference>
<evidence type="ECO:0000313" key="8">
    <source>
        <dbReference type="Proteomes" id="UP000001593"/>
    </source>
</evidence>
<feature type="non-terminal residue" evidence="7">
    <location>
        <position position="86"/>
    </location>
</feature>
<dbReference type="PANTHER" id="PTHR45902:SF1">
    <property type="entry name" value="LATROPHILIN RECEPTOR-LIKE PROTEIN A"/>
    <property type="match status" value="1"/>
</dbReference>
<proteinExistence type="predicted"/>